<keyword evidence="3" id="KW-1185">Reference proteome</keyword>
<proteinExistence type="predicted"/>
<evidence type="ECO:0000313" key="3">
    <source>
        <dbReference type="Proteomes" id="UP000664169"/>
    </source>
</evidence>
<name>A0A8H3F7Y8_9LECA</name>
<gene>
    <name evidence="2" type="ORF">GOMPHAMPRED_001351</name>
</gene>
<dbReference type="AlphaFoldDB" id="A0A8H3F7Y8"/>
<comment type="caution">
    <text evidence="2">The sequence shown here is derived from an EMBL/GenBank/DDBJ whole genome shotgun (WGS) entry which is preliminary data.</text>
</comment>
<dbReference type="Proteomes" id="UP000664169">
    <property type="component" value="Unassembled WGS sequence"/>
</dbReference>
<sequence length="1138" mass="120344">MENDWTKPMTLGQLALRAMLPGMSLKIGDILTVKDLGVGVTLTRTRNMVPPYDHVWHTGVSFFGTLDLEAPKDIPPLQASFSVSYQEGLLTLVFNITEKETSTLGFCGIEGLKLTEITMLTSLLATKTPSVMAFDVSAKLRLRDTDIYLDGYYSKSDWGFQASISDFDLSDIRNMYEDLFGGQLHQSDHHVQLTQASLFASSAGISLAANITIEGHTSVEATVSINRLGVEITGAVADIQLDGDIMLKEAELDVFIGRASDTTLDGPGTSYRFAITGTVNIENNVISATLFLDKDSKGKLVGAFSLGRIAPALKNTFLDLSVQQVALIASNTDNVSAAGSLVPAVYTVVKGVQIAAVLGPVSIVDGVLNRQNYVHEVGSVYSGPISLVIEISPTPMIILKTDFFVKVPDQDPLKFSGGIALIVEEAKLFIEMKNQWWNNPLGLSKQLRLGPDLALQLGIVYVSPIYPSEIGIAAGLAIGSVSGKAALSISDAPNDELVMFEVDNLGIRDVVSFASLLLETNFQQPDNFIDFKQVKFYLSTGTTIGTTVYPPGASFSCDAVVFGKEAKIDCGVNKSQEQVRIKGSLDPIDIGPLSVGGYSANTPAQLDVQIGPAVQSVFIDGGIQILDIAAKAKITAMLLPSPSFAIQTELEFSAHLTFNLDANMRGGFSGSDVSTLDFDVHAEFHQDILDYIVAQVNTQILAAKHSVDVGISAAEQTLTSAENAFNAGVANAQTQVDAALKVYSSKLGQAVAALTVAQAASDVKTAQLIRDVNGTLNTLNAAIDQATNSLQQAREARDRAVTDAQQQVNNAKNDADAAINGHLSDLNNARNSMQQQFGDAIQRISDAQNNVNNCQSAVDDEQRNVNNSQRDHDNASGFDNISSWTTLQAAKVKLTAVEASLSVARGALGAAQAVVQGPAYAAAQASIDSYQSAVDAARSAADASMAAANGTLEATKAAQDGLVAGAENALNLVQTSGVEFVASEAAKGALAAYQTAEAAVLSGLRATIDGVGSTTEAIALNAANAALSVAQANINDLELARKAVQLAGKGTDAILNVGKWVTSHTMNILNIKTTELSGDLRGLLKQGTHLKAHIVSTFAEQDIDITVDFVPGHAMDMVHDLYLKLMDDVKTGVLKLAV</sequence>
<organism evidence="2 3">
    <name type="scientific">Gomphillus americanus</name>
    <dbReference type="NCBI Taxonomy" id="1940652"/>
    <lineage>
        <taxon>Eukaryota</taxon>
        <taxon>Fungi</taxon>
        <taxon>Dikarya</taxon>
        <taxon>Ascomycota</taxon>
        <taxon>Pezizomycotina</taxon>
        <taxon>Lecanoromycetes</taxon>
        <taxon>OSLEUM clade</taxon>
        <taxon>Ostropomycetidae</taxon>
        <taxon>Ostropales</taxon>
        <taxon>Graphidaceae</taxon>
        <taxon>Gomphilloideae</taxon>
        <taxon>Gomphillus</taxon>
    </lineage>
</organism>
<dbReference type="EMBL" id="CAJPDQ010000012">
    <property type="protein sequence ID" value="CAF9917687.1"/>
    <property type="molecule type" value="Genomic_DNA"/>
</dbReference>
<keyword evidence="1" id="KW-0175">Coiled coil</keyword>
<dbReference type="OrthoDB" id="3219467at2759"/>
<evidence type="ECO:0000313" key="2">
    <source>
        <dbReference type="EMBL" id="CAF9917687.1"/>
    </source>
</evidence>
<accession>A0A8H3F7Y8</accession>
<evidence type="ECO:0000256" key="1">
    <source>
        <dbReference type="SAM" id="Coils"/>
    </source>
</evidence>
<reference evidence="2" key="1">
    <citation type="submission" date="2021-03" db="EMBL/GenBank/DDBJ databases">
        <authorList>
            <person name="Tagirdzhanova G."/>
        </authorList>
    </citation>
    <scope>NUCLEOTIDE SEQUENCE</scope>
</reference>
<protein>
    <submittedName>
        <fullName evidence="2">Uncharacterized protein</fullName>
    </submittedName>
</protein>
<feature type="coiled-coil region" evidence="1">
    <location>
        <begin position="776"/>
        <end position="871"/>
    </location>
</feature>